<dbReference type="Pfam" id="PF01535">
    <property type="entry name" value="PPR"/>
    <property type="match status" value="1"/>
</dbReference>
<dbReference type="Pfam" id="PF13041">
    <property type="entry name" value="PPR_2"/>
    <property type="match status" value="2"/>
</dbReference>
<comment type="caution">
    <text evidence="4">The sequence shown here is derived from an EMBL/GenBank/DDBJ whole genome shotgun (WGS) entry which is preliminary data.</text>
</comment>
<feature type="compositionally biased region" description="Low complexity" evidence="3">
    <location>
        <begin position="603"/>
        <end position="635"/>
    </location>
</feature>
<dbReference type="Gene3D" id="1.25.40.10">
    <property type="entry name" value="Tetratricopeptide repeat domain"/>
    <property type="match status" value="5"/>
</dbReference>
<dbReference type="NCBIfam" id="TIGR00756">
    <property type="entry name" value="PPR"/>
    <property type="match status" value="4"/>
</dbReference>
<feature type="repeat" description="PPR" evidence="2">
    <location>
        <begin position="660"/>
        <end position="697"/>
    </location>
</feature>
<feature type="repeat" description="PPR" evidence="2">
    <location>
        <begin position="371"/>
        <end position="405"/>
    </location>
</feature>
<feature type="repeat" description="PPR" evidence="2">
    <location>
        <begin position="517"/>
        <end position="552"/>
    </location>
</feature>
<keyword evidence="1" id="KW-0677">Repeat</keyword>
<evidence type="ECO:0000313" key="5">
    <source>
        <dbReference type="Proteomes" id="UP000664859"/>
    </source>
</evidence>
<dbReference type="AlphaFoldDB" id="A0A835YV31"/>
<feature type="region of interest" description="Disordered" evidence="3">
    <location>
        <begin position="761"/>
        <end position="780"/>
    </location>
</feature>
<feature type="compositionally biased region" description="Low complexity" evidence="3">
    <location>
        <begin position="280"/>
        <end position="298"/>
    </location>
</feature>
<evidence type="ECO:0000256" key="2">
    <source>
        <dbReference type="PROSITE-ProRule" id="PRU00708"/>
    </source>
</evidence>
<organism evidence="4 5">
    <name type="scientific">Tribonema minus</name>
    <dbReference type="NCBI Taxonomy" id="303371"/>
    <lineage>
        <taxon>Eukaryota</taxon>
        <taxon>Sar</taxon>
        <taxon>Stramenopiles</taxon>
        <taxon>Ochrophyta</taxon>
        <taxon>PX clade</taxon>
        <taxon>Xanthophyceae</taxon>
        <taxon>Tribonematales</taxon>
        <taxon>Tribonemataceae</taxon>
        <taxon>Tribonema</taxon>
    </lineage>
</organism>
<feature type="region of interest" description="Disordered" evidence="3">
    <location>
        <begin position="603"/>
        <end position="638"/>
    </location>
</feature>
<name>A0A835YV31_9STRA</name>
<reference evidence="4" key="1">
    <citation type="submission" date="2021-02" db="EMBL/GenBank/DDBJ databases">
        <title>First Annotated Genome of the Yellow-green Alga Tribonema minus.</title>
        <authorList>
            <person name="Mahan K.M."/>
        </authorList>
    </citation>
    <scope>NUCLEOTIDE SEQUENCE</scope>
    <source>
        <strain evidence="4">UTEX B ZZ1240</strain>
    </source>
</reference>
<evidence type="ECO:0000313" key="4">
    <source>
        <dbReference type="EMBL" id="KAG5182086.1"/>
    </source>
</evidence>
<dbReference type="PANTHER" id="PTHR47942:SF63">
    <property type="entry name" value="PENTATRICOPEPTIDE REPEAT-CONTAINING PROTEIN"/>
    <property type="match status" value="1"/>
</dbReference>
<feature type="repeat" description="PPR" evidence="2">
    <location>
        <begin position="336"/>
        <end position="370"/>
    </location>
</feature>
<feature type="compositionally biased region" description="Low complexity" evidence="3">
    <location>
        <begin position="306"/>
        <end position="319"/>
    </location>
</feature>
<sequence>MLRVGQHVDISAYEAVISLCVGTGDWRAALKAFERYLEGVRSAGALPPLATFRTLVRGLQKAGQVDAAAAILHIALRGASSSSSSGAAAPSLPVADEQLCSVVLDLCAETGRMTLAETIVDAMHDRGVPAGNVTHCILVKGYGRQRRAHRVDAALRGMRRARVAPDVVTLNAAVDAYVRCGELRRAEQVVRAMEASVLSSSGGGGDSGAVAPNTRTYNTLIKGLGKAGRLDEAFATLEAMAVSGCEADSVTANSLIDACVRCGQLDRAYALLLRSFSVVSGGSSSSSSSIDVSSSGSSSSGGGASRGSIGSSGSSSGSGSSSSGGGLSFAGGAVPSVHAFTAVLSGFADAGDMARALTVLELMERSGVTANLVTYTALLGACVKAGALPEARRLFEGLRAKGQRDPALRPNTITYNTLIVGLCRLAEREEADMRQEWGGEGGVQDRADRDIMAPVCALPSGIQEALKLLLDMKHNGVAASETTINSILDGVVSLTPPRMAEAEAIRQLMTQLGLIPNSVTYSIMIKGYGRVGNLEAARAAFGALLRDPRACPDVVALNSYLDACVRCGDLPAALSTLDAAAQNLAVGSSAAAASSSTSASSGGAGSAGSSAASNNASNSTGSSSAAGSSGASTGSSSGGAGSSGGVDAAVLAAALDVRPNTVSYTTVVLGLARSANVYAGRKAMALYYEMRARGVPPDAVLVDVLLRACCNARARAGALSPQDGRRILADLRALGWDEAVLAEKAEMLSAVVPAISEVWKEGEEGGGGADEQQRQAAREPTASSMLFDKYGWNRIESRFKLF</sequence>
<evidence type="ECO:0000256" key="1">
    <source>
        <dbReference type="ARBA" id="ARBA00022737"/>
    </source>
</evidence>
<keyword evidence="5" id="KW-1185">Reference proteome</keyword>
<accession>A0A835YV31</accession>
<dbReference type="OrthoDB" id="44725at2759"/>
<dbReference type="Pfam" id="PF12854">
    <property type="entry name" value="PPR_1"/>
    <property type="match status" value="1"/>
</dbReference>
<gene>
    <name evidence="4" type="ORF">JKP88DRAFT_319758</name>
</gene>
<feature type="repeat" description="PPR" evidence="2">
    <location>
        <begin position="166"/>
        <end position="200"/>
    </location>
</feature>
<dbReference type="InterPro" id="IPR002885">
    <property type="entry name" value="PPR_rpt"/>
</dbReference>
<dbReference type="InterPro" id="IPR051222">
    <property type="entry name" value="PPR/CCM1_RNA-binding"/>
</dbReference>
<feature type="repeat" description="PPR" evidence="2">
    <location>
        <begin position="213"/>
        <end position="247"/>
    </location>
</feature>
<protein>
    <recommendedName>
        <fullName evidence="6">Pentacotripeptide-repeat region of PRORP domain-containing protein</fullName>
    </recommendedName>
</protein>
<evidence type="ECO:0000256" key="3">
    <source>
        <dbReference type="SAM" id="MobiDB-lite"/>
    </source>
</evidence>
<proteinExistence type="predicted"/>
<dbReference type="PROSITE" id="PS51375">
    <property type="entry name" value="PPR"/>
    <property type="match status" value="6"/>
</dbReference>
<evidence type="ECO:0008006" key="6">
    <source>
        <dbReference type="Google" id="ProtNLM"/>
    </source>
</evidence>
<dbReference type="PANTHER" id="PTHR47942">
    <property type="entry name" value="TETRATRICOPEPTIDE REPEAT (TPR)-LIKE SUPERFAMILY PROTEIN-RELATED"/>
    <property type="match status" value="1"/>
</dbReference>
<dbReference type="Proteomes" id="UP000664859">
    <property type="component" value="Unassembled WGS sequence"/>
</dbReference>
<feature type="region of interest" description="Disordered" evidence="3">
    <location>
        <begin position="280"/>
        <end position="319"/>
    </location>
</feature>
<dbReference type="InterPro" id="IPR011990">
    <property type="entry name" value="TPR-like_helical_dom_sf"/>
</dbReference>
<dbReference type="EMBL" id="JAFCMP010000268">
    <property type="protein sequence ID" value="KAG5182086.1"/>
    <property type="molecule type" value="Genomic_DNA"/>
</dbReference>